<dbReference type="OrthoDB" id="9803333at2"/>
<keyword evidence="5" id="KW-1185">Reference proteome</keyword>
<protein>
    <submittedName>
        <fullName evidence="4">Oxidoreductase</fullName>
    </submittedName>
</protein>
<comment type="similarity">
    <text evidence="1">Belongs to the short-chain dehydrogenases/reductases (SDR) family.</text>
</comment>
<dbReference type="RefSeq" id="WP_007236815.1">
    <property type="nucleotide sequence ID" value="NZ_BAFB01000012.1"/>
</dbReference>
<comment type="caution">
    <text evidence="4">The sequence shown here is derived from an EMBL/GenBank/DDBJ whole genome shotgun (WGS) entry which is preliminary data.</text>
</comment>
<dbReference type="PRINTS" id="PR00081">
    <property type="entry name" value="GDHRDH"/>
</dbReference>
<feature type="region of interest" description="Disordered" evidence="3">
    <location>
        <begin position="1"/>
        <end position="27"/>
    </location>
</feature>
<dbReference type="Gene3D" id="3.40.50.720">
    <property type="entry name" value="NAD(P)-binding Rossmann-like Domain"/>
    <property type="match status" value="1"/>
</dbReference>
<name>H5TGE1_GORO1</name>
<gene>
    <name evidence="4" type="ORF">GOOTI_012_00070</name>
</gene>
<accession>H5TGE1</accession>
<evidence type="ECO:0000256" key="2">
    <source>
        <dbReference type="ARBA" id="ARBA00023002"/>
    </source>
</evidence>
<sequence length="276" mass="29344">MTQTTSGSLDRTRSPLGTPPEETPGHGLLLGRKVVVTAAAGTGIGFATARRALLEGADVVLSDWHERRLGEAADELRREFDGQTVEQVVCNVQSTDDVDALISGAADRLGRIDVLVNNAGLGGETPVADMTDEEWDRVIDITLTGTFRATRAALRYFRAVEHGGVIVNNASVLGWRAQRGQAHYAAAKAGVMALTRCSAVEAADVGVRINAVAPSIAKHPFLAKVTSDELLDELAQREAYGRAAEVWEIAATIAMLASDYTTYLTGEVVSISSQRA</sequence>
<organism evidence="4 5">
    <name type="scientific">Gordonia otitidis (strain DSM 44809 / CCUG 52243 / JCM 12355 / NBRC 100426 / IFM 10032)</name>
    <dbReference type="NCBI Taxonomy" id="1108044"/>
    <lineage>
        <taxon>Bacteria</taxon>
        <taxon>Bacillati</taxon>
        <taxon>Actinomycetota</taxon>
        <taxon>Actinomycetes</taxon>
        <taxon>Mycobacteriales</taxon>
        <taxon>Gordoniaceae</taxon>
        <taxon>Gordonia</taxon>
    </lineage>
</organism>
<proteinExistence type="inferred from homology"/>
<dbReference type="Proteomes" id="UP000005038">
    <property type="component" value="Unassembled WGS sequence"/>
</dbReference>
<dbReference type="InterPro" id="IPR002347">
    <property type="entry name" value="SDR_fam"/>
</dbReference>
<dbReference type="EMBL" id="BAFB01000012">
    <property type="protein sequence ID" value="GAB32549.1"/>
    <property type="molecule type" value="Genomic_DNA"/>
</dbReference>
<keyword evidence="2" id="KW-0560">Oxidoreductase</keyword>
<reference evidence="4" key="1">
    <citation type="submission" date="2012-02" db="EMBL/GenBank/DDBJ databases">
        <title>Whole genome shotgun sequence of Gordonia otitidis NBRC 100426.</title>
        <authorList>
            <person name="Yoshida I."/>
            <person name="Hosoyama A."/>
            <person name="Tsuchikane K."/>
            <person name="Katsumata H."/>
            <person name="Yamazaki S."/>
            <person name="Fujita N."/>
        </authorList>
    </citation>
    <scope>NUCLEOTIDE SEQUENCE [LARGE SCALE GENOMIC DNA]</scope>
    <source>
        <strain evidence="4">NBRC 100426</strain>
    </source>
</reference>
<dbReference type="Pfam" id="PF13561">
    <property type="entry name" value="adh_short_C2"/>
    <property type="match status" value="1"/>
</dbReference>
<evidence type="ECO:0000313" key="5">
    <source>
        <dbReference type="Proteomes" id="UP000005038"/>
    </source>
</evidence>
<dbReference type="SUPFAM" id="SSF51735">
    <property type="entry name" value="NAD(P)-binding Rossmann-fold domains"/>
    <property type="match status" value="1"/>
</dbReference>
<dbReference type="AlphaFoldDB" id="H5TGE1"/>
<evidence type="ECO:0000256" key="3">
    <source>
        <dbReference type="SAM" id="MobiDB-lite"/>
    </source>
</evidence>
<evidence type="ECO:0000313" key="4">
    <source>
        <dbReference type="EMBL" id="GAB32549.1"/>
    </source>
</evidence>
<dbReference type="CDD" id="cd05233">
    <property type="entry name" value="SDR_c"/>
    <property type="match status" value="1"/>
</dbReference>
<dbReference type="PRINTS" id="PR00080">
    <property type="entry name" value="SDRFAMILY"/>
</dbReference>
<dbReference type="PANTHER" id="PTHR42760">
    <property type="entry name" value="SHORT-CHAIN DEHYDROGENASES/REDUCTASES FAMILY MEMBER"/>
    <property type="match status" value="1"/>
</dbReference>
<dbReference type="STRING" id="1108044.GOOTI_012_00070"/>
<dbReference type="InterPro" id="IPR036291">
    <property type="entry name" value="NAD(P)-bd_dom_sf"/>
</dbReference>
<dbReference type="FunFam" id="3.40.50.720:FF:000084">
    <property type="entry name" value="Short-chain dehydrogenase reductase"/>
    <property type="match status" value="1"/>
</dbReference>
<evidence type="ECO:0000256" key="1">
    <source>
        <dbReference type="ARBA" id="ARBA00006484"/>
    </source>
</evidence>
<dbReference type="GO" id="GO:0030497">
    <property type="term" value="P:fatty acid elongation"/>
    <property type="evidence" value="ECO:0007669"/>
    <property type="project" value="TreeGrafter"/>
</dbReference>
<dbReference type="PANTHER" id="PTHR42760:SF40">
    <property type="entry name" value="3-OXOACYL-[ACYL-CARRIER-PROTEIN] REDUCTASE, CHLOROPLASTIC"/>
    <property type="match status" value="1"/>
</dbReference>
<dbReference type="GO" id="GO:0016616">
    <property type="term" value="F:oxidoreductase activity, acting on the CH-OH group of donors, NAD or NADP as acceptor"/>
    <property type="evidence" value="ECO:0007669"/>
    <property type="project" value="TreeGrafter"/>
</dbReference>
<dbReference type="NCBIfam" id="NF005880">
    <property type="entry name" value="PRK07831.1"/>
    <property type="match status" value="1"/>
</dbReference>